<feature type="compositionally biased region" description="Polar residues" evidence="2">
    <location>
        <begin position="524"/>
        <end position="542"/>
    </location>
</feature>
<evidence type="ECO:0000256" key="1">
    <source>
        <dbReference type="SAM" id="Coils"/>
    </source>
</evidence>
<dbReference type="AlphaFoldDB" id="A0A9P4K9Y2"/>
<keyword evidence="4" id="KW-1185">Reference proteome</keyword>
<proteinExistence type="predicted"/>
<feature type="compositionally biased region" description="Polar residues" evidence="2">
    <location>
        <begin position="215"/>
        <end position="225"/>
    </location>
</feature>
<feature type="compositionally biased region" description="Polar residues" evidence="2">
    <location>
        <begin position="399"/>
        <end position="409"/>
    </location>
</feature>
<feature type="compositionally biased region" description="Polar residues" evidence="2">
    <location>
        <begin position="421"/>
        <end position="440"/>
    </location>
</feature>
<evidence type="ECO:0000256" key="2">
    <source>
        <dbReference type="SAM" id="MobiDB-lite"/>
    </source>
</evidence>
<evidence type="ECO:0000313" key="3">
    <source>
        <dbReference type="EMBL" id="KAF2263793.1"/>
    </source>
</evidence>
<reference evidence="4" key="1">
    <citation type="journal article" date="2020" name="Stud. Mycol.">
        <title>101 Dothideomycetes genomes: A test case for predicting lifestyles and emergence of pathogens.</title>
        <authorList>
            <person name="Haridas S."/>
            <person name="Albert R."/>
            <person name="Binder M."/>
            <person name="Bloem J."/>
            <person name="LaButti K."/>
            <person name="Salamov A."/>
            <person name="Andreopoulos B."/>
            <person name="Baker S."/>
            <person name="Barry K."/>
            <person name="Bills G."/>
            <person name="Bluhm B."/>
            <person name="Cannon C."/>
            <person name="Castanera R."/>
            <person name="Culley D."/>
            <person name="Daum C."/>
            <person name="Ezra D."/>
            <person name="Gonzalez J."/>
            <person name="Henrissat B."/>
            <person name="Kuo A."/>
            <person name="Liang C."/>
            <person name="Lipzen A."/>
            <person name="Lutzoni F."/>
            <person name="Magnuson J."/>
            <person name="Mondo S."/>
            <person name="Nolan M."/>
            <person name="Ohm R."/>
            <person name="Pangilinan J."/>
            <person name="Park H.-J."/>
            <person name="Ramirez L."/>
            <person name="Alfaro M."/>
            <person name="Sun H."/>
            <person name="Tritt A."/>
            <person name="Yoshinaga Y."/>
            <person name="Zwiers L.-H."/>
            <person name="Turgeon B."/>
            <person name="Goodwin S."/>
            <person name="Spatafora J."/>
            <person name="Crous P."/>
            <person name="Grigoriev I."/>
        </authorList>
    </citation>
    <scope>NUCLEOTIDE SEQUENCE [LARGE SCALE GENOMIC DNA]</scope>
    <source>
        <strain evidence="4">CBS 304.66</strain>
    </source>
</reference>
<feature type="region of interest" description="Disordered" evidence="2">
    <location>
        <begin position="164"/>
        <end position="227"/>
    </location>
</feature>
<accession>A0A9P4K9Y2</accession>
<feature type="region of interest" description="Disordered" evidence="2">
    <location>
        <begin position="272"/>
        <end position="331"/>
    </location>
</feature>
<dbReference type="Proteomes" id="UP000800093">
    <property type="component" value="Unassembled WGS sequence"/>
</dbReference>
<evidence type="ECO:0000313" key="4">
    <source>
        <dbReference type="Proteomes" id="UP000800093"/>
    </source>
</evidence>
<feature type="compositionally biased region" description="Basic and acidic residues" evidence="2">
    <location>
        <begin position="283"/>
        <end position="293"/>
    </location>
</feature>
<dbReference type="EMBL" id="ML986622">
    <property type="protein sequence ID" value="KAF2263793.1"/>
    <property type="molecule type" value="Genomic_DNA"/>
</dbReference>
<feature type="compositionally biased region" description="Polar residues" evidence="2">
    <location>
        <begin position="303"/>
        <end position="323"/>
    </location>
</feature>
<feature type="coiled-coil region" evidence="1">
    <location>
        <begin position="653"/>
        <end position="680"/>
    </location>
</feature>
<sequence>MSARRPLQPLSPLSANIVGAKYSYVAKASAGLDGYTAMDERVHEDNTQDIGSIVSGLTSLENDADDFDRLMIQQVRDKRRMNDALRGNTQPFRKARTHPNVGLTLENLERNNARINARSGPGAQVKFESPSSASSKSSGTDPAIRVPLEWGRKGRVRRDWLRTITTDEEQSPGAQEAMATEDVTPGRSDRGIGIGDADRPLPSVEDSPLSHKKSFQGTLSSNQPGYTDLGRVQDWDFTVDLNEASLIASTPYLPQNTTLHDIRQREIESLKEQAVTTNRLHKIKETSPKESRGPRSSSRASGNHQANSTIASEQVMQGANSPATRKRTNSWKTIGRSQAVVGENGEQIANSPIVVYKKSAETIGVVDRELLANAQTSPKRPFHRREDSHDLLRRLARVSSGTPSPNQAASARPRTAPALQPESSSQGSIAEALSSMNQDSPPLEKPRQTSTSETGVAAPETQPSQKQPDVIPPEPHSTLVSPQEPQPANADDTPIPTEVSILTAKTPRVTGAWVDTPALDRRSTGASMSPSEPLQSANLSKTTSDKQREGEMEGPSGTPREPSRTTFPRSALQAVVEEAKANGRSRNTQDTYGDSTIDSLEELIAPGVGDPETADQDEDTLLGLQLPTSIPRTEAERQRQQELLHLHRMNERLRAARTSIRDASRGMKRVENQVEHFEEIDGERVRVIYRDCPCVHNGGHQGDPWSVAWKGFKSLFYDSSNISRTGLTWLSISIISFWVWFILEVAA</sequence>
<protein>
    <submittedName>
        <fullName evidence="3">Uncharacterized protein</fullName>
    </submittedName>
</protein>
<comment type="caution">
    <text evidence="3">The sequence shown here is derived from an EMBL/GenBank/DDBJ whole genome shotgun (WGS) entry which is preliminary data.</text>
</comment>
<feature type="compositionally biased region" description="Low complexity" evidence="2">
    <location>
        <begin position="129"/>
        <end position="138"/>
    </location>
</feature>
<feature type="region of interest" description="Disordered" evidence="2">
    <location>
        <begin position="117"/>
        <end position="147"/>
    </location>
</feature>
<dbReference type="OrthoDB" id="3439035at2759"/>
<keyword evidence="1" id="KW-0175">Coiled coil</keyword>
<gene>
    <name evidence="3" type="ORF">CC78DRAFT_267187</name>
</gene>
<organism evidence="3 4">
    <name type="scientific">Lojkania enalia</name>
    <dbReference type="NCBI Taxonomy" id="147567"/>
    <lineage>
        <taxon>Eukaryota</taxon>
        <taxon>Fungi</taxon>
        <taxon>Dikarya</taxon>
        <taxon>Ascomycota</taxon>
        <taxon>Pezizomycotina</taxon>
        <taxon>Dothideomycetes</taxon>
        <taxon>Pleosporomycetidae</taxon>
        <taxon>Pleosporales</taxon>
        <taxon>Pleosporales incertae sedis</taxon>
        <taxon>Lojkania</taxon>
    </lineage>
</organism>
<name>A0A9P4K9Y2_9PLEO</name>
<feature type="region of interest" description="Disordered" evidence="2">
    <location>
        <begin position="397"/>
        <end position="568"/>
    </location>
</feature>